<dbReference type="Proteomes" id="UP000542973">
    <property type="component" value="Unassembled WGS sequence"/>
</dbReference>
<dbReference type="Pfam" id="PF03796">
    <property type="entry name" value="DnaB_C"/>
    <property type="match status" value="1"/>
</dbReference>
<sequence length="321" mass="36482">MRLIDDSVDLTPYLREPEEGHKVRAASEWAKDVIDVFYRPRTAPKVGLGFQKTWADFEIRPAEVTLWAGINGHGKSQFVGHVTLNQCQQGQRVCVASLEMAPKRSMARMSRQAWGGNEPSMDFIRNFHAWTDGRLWLYDHVGNSNPETMVAIIRYAADKFGIQQFVVDNLTKVVDGEDNYNAQKDFVNRLCTVAHDTGVHVHLVAHVRKSKSEKEQPGKFDVKGAGSITDLVDNVFIVWRNKAKEEAVRSGDMKYDLSEPDTILQLEKQRNGETEGHYGFWFDPASLQYLEARGDVPQRYKVELPKAERPRSETVDIEGAF</sequence>
<comment type="caution">
    <text evidence="2">The sequence shown here is derived from an EMBL/GenBank/DDBJ whole genome shotgun (WGS) entry which is preliminary data.</text>
</comment>
<accession>A0A849BKH2</accession>
<feature type="domain" description="SF4 helicase" evidence="1">
    <location>
        <begin position="43"/>
        <end position="296"/>
    </location>
</feature>
<dbReference type="PANTHER" id="PTHR12873:SF0">
    <property type="entry name" value="TWINKLE MTDNA HELICASE"/>
    <property type="match status" value="1"/>
</dbReference>
<name>A0A849BKH2_9BURK</name>
<dbReference type="GO" id="GO:0006260">
    <property type="term" value="P:DNA replication"/>
    <property type="evidence" value="ECO:0007669"/>
    <property type="project" value="InterPro"/>
</dbReference>
<dbReference type="EMBL" id="JABEMD010000073">
    <property type="protein sequence ID" value="NNH14075.1"/>
    <property type="molecule type" value="Genomic_DNA"/>
</dbReference>
<gene>
    <name evidence="2" type="ORF">HLB16_24815</name>
</gene>
<dbReference type="GO" id="GO:0003697">
    <property type="term" value="F:single-stranded DNA binding"/>
    <property type="evidence" value="ECO:0007669"/>
    <property type="project" value="InterPro"/>
</dbReference>
<evidence type="ECO:0000313" key="2">
    <source>
        <dbReference type="EMBL" id="NNH14075.1"/>
    </source>
</evidence>
<protein>
    <submittedName>
        <fullName evidence="2">AAA family ATPase</fullName>
    </submittedName>
</protein>
<organism evidence="2 3">
    <name type="scientific">Cupriavidus gilardii</name>
    <dbReference type="NCBI Taxonomy" id="82541"/>
    <lineage>
        <taxon>Bacteria</taxon>
        <taxon>Pseudomonadati</taxon>
        <taxon>Pseudomonadota</taxon>
        <taxon>Betaproteobacteria</taxon>
        <taxon>Burkholderiales</taxon>
        <taxon>Burkholderiaceae</taxon>
        <taxon>Cupriavidus</taxon>
    </lineage>
</organism>
<dbReference type="RefSeq" id="WP_170266007.1">
    <property type="nucleotide sequence ID" value="NZ_BAAAEB010000075.1"/>
</dbReference>
<dbReference type="PANTHER" id="PTHR12873">
    <property type="entry name" value="T7-LIKE MITOCHONDRIAL DNA HELICASE"/>
    <property type="match status" value="1"/>
</dbReference>
<dbReference type="PROSITE" id="PS51199">
    <property type="entry name" value="SF4_HELICASE"/>
    <property type="match status" value="1"/>
</dbReference>
<dbReference type="GO" id="GO:0043139">
    <property type="term" value="F:5'-3' DNA helicase activity"/>
    <property type="evidence" value="ECO:0007669"/>
    <property type="project" value="InterPro"/>
</dbReference>
<dbReference type="InterPro" id="IPR027032">
    <property type="entry name" value="Twinkle-like"/>
</dbReference>
<reference evidence="2 3" key="1">
    <citation type="submission" date="2020-05" db="EMBL/GenBank/DDBJ databases">
        <title>MicrobeNet Type strains.</title>
        <authorList>
            <person name="Nicholson A.C."/>
        </authorList>
    </citation>
    <scope>NUCLEOTIDE SEQUENCE [LARGE SCALE GENOMIC DNA]</scope>
    <source>
        <strain evidence="2 3">ATCC 700815</strain>
    </source>
</reference>
<dbReference type="InterPro" id="IPR027417">
    <property type="entry name" value="P-loop_NTPase"/>
</dbReference>
<dbReference type="InterPro" id="IPR007694">
    <property type="entry name" value="DNA_helicase_DnaB-like_C"/>
</dbReference>
<dbReference type="SUPFAM" id="SSF52540">
    <property type="entry name" value="P-loop containing nucleoside triphosphate hydrolases"/>
    <property type="match status" value="1"/>
</dbReference>
<dbReference type="AlphaFoldDB" id="A0A849BKH2"/>
<proteinExistence type="predicted"/>
<dbReference type="Gene3D" id="3.40.50.300">
    <property type="entry name" value="P-loop containing nucleotide triphosphate hydrolases"/>
    <property type="match status" value="1"/>
</dbReference>
<evidence type="ECO:0000259" key="1">
    <source>
        <dbReference type="PROSITE" id="PS51199"/>
    </source>
</evidence>
<evidence type="ECO:0000313" key="3">
    <source>
        <dbReference type="Proteomes" id="UP000542973"/>
    </source>
</evidence>
<dbReference type="GO" id="GO:0005524">
    <property type="term" value="F:ATP binding"/>
    <property type="evidence" value="ECO:0007669"/>
    <property type="project" value="InterPro"/>
</dbReference>